<organism evidence="2 3">
    <name type="scientific">Granulicella mallensis</name>
    <dbReference type="NCBI Taxonomy" id="940614"/>
    <lineage>
        <taxon>Bacteria</taxon>
        <taxon>Pseudomonadati</taxon>
        <taxon>Acidobacteriota</taxon>
        <taxon>Terriglobia</taxon>
        <taxon>Terriglobales</taxon>
        <taxon>Acidobacteriaceae</taxon>
        <taxon>Granulicella</taxon>
    </lineage>
</organism>
<dbReference type="PANTHER" id="PTHR43464:SF94">
    <property type="entry name" value="MALONYL-[ACYL-CARRIER PROTEIN] O-METHYLTRANSFERASE"/>
    <property type="match status" value="1"/>
</dbReference>
<gene>
    <name evidence="2" type="ORF">HDF15_004826</name>
</gene>
<evidence type="ECO:0000313" key="3">
    <source>
        <dbReference type="Proteomes" id="UP000584867"/>
    </source>
</evidence>
<dbReference type="InterPro" id="IPR029063">
    <property type="entry name" value="SAM-dependent_MTases_sf"/>
</dbReference>
<dbReference type="GO" id="GO:0008168">
    <property type="term" value="F:methyltransferase activity"/>
    <property type="evidence" value="ECO:0007669"/>
    <property type="project" value="UniProtKB-KW"/>
</dbReference>
<sequence length="229" mass="25560">MPENSNEATWDPVWEEIFQHKEWGKYPPEHVVRFVARNLYRATDRSGVRILEIGCGPGANVWFMAREGFAVSGIDGSSTAIQKAGQRLSNEGLVADLRVGDFGQLPWPAASFDGVVENVSLYTNPLNSIQRALREVHRVLKPGAPFLSSSFSDRTWGYGLGEWVEPDSFTNIQEGPIAGTGFCFFLKREKVPSLFQDFSDVNVERISQTLDGEQHLVEQIVVTCRKPGK</sequence>
<accession>A0A7W7ZWA3</accession>
<dbReference type="CDD" id="cd02440">
    <property type="entry name" value="AdoMet_MTases"/>
    <property type="match status" value="1"/>
</dbReference>
<dbReference type="AlphaFoldDB" id="A0A7W7ZWA3"/>
<proteinExistence type="predicted"/>
<dbReference type="Gene3D" id="3.40.50.150">
    <property type="entry name" value="Vaccinia Virus protein VP39"/>
    <property type="match status" value="1"/>
</dbReference>
<dbReference type="Proteomes" id="UP000584867">
    <property type="component" value="Unassembled WGS sequence"/>
</dbReference>
<dbReference type="RefSeq" id="WP_184260088.1">
    <property type="nucleotide sequence ID" value="NZ_JACHIO010000028.1"/>
</dbReference>
<dbReference type="PANTHER" id="PTHR43464">
    <property type="entry name" value="METHYLTRANSFERASE"/>
    <property type="match status" value="1"/>
</dbReference>
<protein>
    <submittedName>
        <fullName evidence="2">Ubiquinone/menaquinone biosynthesis C-methylase UbiE</fullName>
    </submittedName>
</protein>
<dbReference type="InterPro" id="IPR041698">
    <property type="entry name" value="Methyltransf_25"/>
</dbReference>
<dbReference type="EMBL" id="JACHIO010000028">
    <property type="protein sequence ID" value="MBB5066446.1"/>
    <property type="molecule type" value="Genomic_DNA"/>
</dbReference>
<name>A0A7W7ZWA3_9BACT</name>
<keyword evidence="2" id="KW-0489">Methyltransferase</keyword>
<keyword evidence="2" id="KW-0808">Transferase</keyword>
<keyword evidence="2" id="KW-0830">Ubiquinone</keyword>
<comment type="caution">
    <text evidence="2">The sequence shown here is derived from an EMBL/GenBank/DDBJ whole genome shotgun (WGS) entry which is preliminary data.</text>
</comment>
<evidence type="ECO:0000313" key="2">
    <source>
        <dbReference type="EMBL" id="MBB5066446.1"/>
    </source>
</evidence>
<reference evidence="2 3" key="1">
    <citation type="submission" date="2020-08" db="EMBL/GenBank/DDBJ databases">
        <title>Genomic Encyclopedia of Type Strains, Phase IV (KMG-V): Genome sequencing to study the core and pangenomes of soil and plant-associated prokaryotes.</title>
        <authorList>
            <person name="Whitman W."/>
        </authorList>
    </citation>
    <scope>NUCLEOTIDE SEQUENCE [LARGE SCALE GENOMIC DNA]</scope>
    <source>
        <strain evidence="2 3">X5P3</strain>
    </source>
</reference>
<dbReference type="GO" id="GO:0032259">
    <property type="term" value="P:methylation"/>
    <property type="evidence" value="ECO:0007669"/>
    <property type="project" value="UniProtKB-KW"/>
</dbReference>
<evidence type="ECO:0000259" key="1">
    <source>
        <dbReference type="Pfam" id="PF13649"/>
    </source>
</evidence>
<dbReference type="Pfam" id="PF13649">
    <property type="entry name" value="Methyltransf_25"/>
    <property type="match status" value="1"/>
</dbReference>
<dbReference type="SUPFAM" id="SSF53335">
    <property type="entry name" value="S-adenosyl-L-methionine-dependent methyltransferases"/>
    <property type="match status" value="1"/>
</dbReference>
<feature type="domain" description="Methyltransferase" evidence="1">
    <location>
        <begin position="50"/>
        <end position="143"/>
    </location>
</feature>